<dbReference type="KEGG" id="ecc:c1763"/>
<sequence>MRDGQCANSQNPRQHNQNGDNPGKDRAANKKARKHQALPPLA</sequence>
<gene>
    <name evidence="2" type="ordered locus">c1763</name>
</gene>
<organism evidence="2 3">
    <name type="scientific">Escherichia coli O6:H1 (strain CFT073 / ATCC 700928 / UPEC)</name>
    <dbReference type="NCBI Taxonomy" id="199310"/>
    <lineage>
        <taxon>Bacteria</taxon>
        <taxon>Pseudomonadati</taxon>
        <taxon>Pseudomonadota</taxon>
        <taxon>Gammaproteobacteria</taxon>
        <taxon>Enterobacterales</taxon>
        <taxon>Enterobacteriaceae</taxon>
        <taxon>Escherichia</taxon>
    </lineage>
</organism>
<dbReference type="Proteomes" id="UP000001410">
    <property type="component" value="Chromosome"/>
</dbReference>
<name>A0A0H2V879_ECOL6</name>
<proteinExistence type="predicted"/>
<evidence type="ECO:0000256" key="1">
    <source>
        <dbReference type="SAM" id="MobiDB-lite"/>
    </source>
</evidence>
<accession>A0A0H2V879</accession>
<keyword evidence="3" id="KW-1185">Reference proteome</keyword>
<protein>
    <submittedName>
        <fullName evidence="2">Uncharacterized protein</fullName>
    </submittedName>
</protein>
<dbReference type="AlphaFoldDB" id="A0A0H2V879"/>
<dbReference type="EMBL" id="AE014075">
    <property type="protein sequence ID" value="AAN80229.1"/>
    <property type="molecule type" value="Genomic_DNA"/>
</dbReference>
<evidence type="ECO:0000313" key="3">
    <source>
        <dbReference type="Proteomes" id="UP000001410"/>
    </source>
</evidence>
<feature type="compositionally biased region" description="Polar residues" evidence="1">
    <location>
        <begin position="1"/>
        <end position="20"/>
    </location>
</feature>
<evidence type="ECO:0000313" key="2">
    <source>
        <dbReference type="EMBL" id="AAN80229.1"/>
    </source>
</evidence>
<reference evidence="2 3" key="1">
    <citation type="journal article" date="2002" name="Proc. Natl. Acad. Sci. U.S.A.">
        <title>Extensive mosaic structure revealed by the complete genome sequence of uropathogenic Escherichia coli.</title>
        <authorList>
            <person name="Welch R.A."/>
            <person name="Burland V."/>
            <person name="Plunkett G.III."/>
            <person name="Redford P."/>
            <person name="Roesch P."/>
            <person name="Rasko D."/>
            <person name="Buckles E.L."/>
            <person name="Liou S.R."/>
            <person name="Boutin A."/>
            <person name="Hackett J."/>
            <person name="Stroud D."/>
            <person name="Mayhew G.F."/>
            <person name="Rose D.J."/>
            <person name="Zhou S."/>
            <person name="Schwartz D.C."/>
            <person name="Perna N.T."/>
            <person name="Mobley H.L."/>
            <person name="Donnenberg M.S."/>
            <person name="Blattner F.R."/>
        </authorList>
    </citation>
    <scope>NUCLEOTIDE SEQUENCE [LARGE SCALE GENOMIC DNA]</scope>
    <source>
        <strain evidence="3">CFT073 / ATCC 700928 / UPEC</strain>
    </source>
</reference>
<dbReference type="HOGENOM" id="CLU_3250669_0_0_6"/>
<feature type="region of interest" description="Disordered" evidence="1">
    <location>
        <begin position="1"/>
        <end position="42"/>
    </location>
</feature>